<name>A0A835Q0Q6_VANPL</name>
<dbReference type="Proteomes" id="UP000639772">
    <property type="component" value="Chromosome 10"/>
</dbReference>
<evidence type="ECO:0000256" key="1">
    <source>
        <dbReference type="SAM" id="SignalP"/>
    </source>
</evidence>
<reference evidence="4 5" key="1">
    <citation type="journal article" date="2020" name="Nat. Food">
        <title>A phased Vanilla planifolia genome enables genetic improvement of flavour and production.</title>
        <authorList>
            <person name="Hasing T."/>
            <person name="Tang H."/>
            <person name="Brym M."/>
            <person name="Khazi F."/>
            <person name="Huang T."/>
            <person name="Chambers A.H."/>
        </authorList>
    </citation>
    <scope>NUCLEOTIDE SEQUENCE [LARGE SCALE GENOMIC DNA]</scope>
    <source>
        <tissue evidence="2">Leaf</tissue>
    </source>
</reference>
<gene>
    <name evidence="3" type="ORF">HPP92_019711</name>
    <name evidence="2" type="ORF">HPP92_020145</name>
</gene>
<sequence>MPTGAGRMLLIFYFLLVTFSPQQPWKVVAIRYSTGDTAAFIGHRPDLRPAIVFADYKRPIPSCPDPLHNR</sequence>
<comment type="caution">
    <text evidence="2">The sequence shown here is derived from an EMBL/GenBank/DDBJ whole genome shotgun (WGS) entry which is preliminary data.</text>
</comment>
<feature type="chain" id="PRO_5036418093" evidence="1">
    <location>
        <begin position="25"/>
        <end position="70"/>
    </location>
</feature>
<evidence type="ECO:0000313" key="5">
    <source>
        <dbReference type="Proteomes" id="UP000639772"/>
    </source>
</evidence>
<organism evidence="2 4">
    <name type="scientific">Vanilla planifolia</name>
    <name type="common">Vanilla</name>
    <dbReference type="NCBI Taxonomy" id="51239"/>
    <lineage>
        <taxon>Eukaryota</taxon>
        <taxon>Viridiplantae</taxon>
        <taxon>Streptophyta</taxon>
        <taxon>Embryophyta</taxon>
        <taxon>Tracheophyta</taxon>
        <taxon>Spermatophyta</taxon>
        <taxon>Magnoliopsida</taxon>
        <taxon>Liliopsida</taxon>
        <taxon>Asparagales</taxon>
        <taxon>Orchidaceae</taxon>
        <taxon>Vanilloideae</taxon>
        <taxon>Vanilleae</taxon>
        <taxon>Vanilla</taxon>
    </lineage>
</organism>
<evidence type="ECO:0000313" key="4">
    <source>
        <dbReference type="Proteomes" id="UP000636800"/>
    </source>
</evidence>
<dbReference type="EMBL" id="JADCNM010000010">
    <property type="protein sequence ID" value="KAG0465547.1"/>
    <property type="molecule type" value="Genomic_DNA"/>
</dbReference>
<proteinExistence type="predicted"/>
<dbReference type="EMBL" id="JADCNL010000010">
    <property type="protein sequence ID" value="KAG0464076.1"/>
    <property type="molecule type" value="Genomic_DNA"/>
</dbReference>
<evidence type="ECO:0000313" key="2">
    <source>
        <dbReference type="EMBL" id="KAG0464076.1"/>
    </source>
</evidence>
<accession>A0A835Q0Q6</accession>
<keyword evidence="1" id="KW-0732">Signal</keyword>
<dbReference type="Proteomes" id="UP000636800">
    <property type="component" value="Chromosome 10"/>
</dbReference>
<feature type="signal peptide" evidence="1">
    <location>
        <begin position="1"/>
        <end position="24"/>
    </location>
</feature>
<keyword evidence="4" id="KW-1185">Reference proteome</keyword>
<dbReference type="AlphaFoldDB" id="A0A835Q0Q6"/>
<dbReference type="OrthoDB" id="695103at2759"/>
<protein>
    <submittedName>
        <fullName evidence="2">Uncharacterized protein</fullName>
    </submittedName>
</protein>
<evidence type="ECO:0000313" key="3">
    <source>
        <dbReference type="EMBL" id="KAG0465547.1"/>
    </source>
</evidence>